<gene>
    <name evidence="4" type="primary">LOC116290505</name>
</gene>
<organism evidence="3 4">
    <name type="scientific">Actinia tenebrosa</name>
    <name type="common">Australian red waratah sea anemone</name>
    <dbReference type="NCBI Taxonomy" id="6105"/>
    <lineage>
        <taxon>Eukaryota</taxon>
        <taxon>Metazoa</taxon>
        <taxon>Cnidaria</taxon>
        <taxon>Anthozoa</taxon>
        <taxon>Hexacorallia</taxon>
        <taxon>Actiniaria</taxon>
        <taxon>Actiniidae</taxon>
        <taxon>Actinia</taxon>
    </lineage>
</organism>
<dbReference type="AlphaFoldDB" id="A0A6P8HEG4"/>
<dbReference type="InterPro" id="IPR013087">
    <property type="entry name" value="Znf_C2H2_type"/>
</dbReference>
<evidence type="ECO:0000313" key="4">
    <source>
        <dbReference type="RefSeq" id="XP_031553408.1"/>
    </source>
</evidence>
<name>A0A6P8HEG4_ACTTE</name>
<dbReference type="GeneID" id="116290505"/>
<sequence>MSSFVDKEFQRKSGKQETSEPANFKGPAYCFAFDVEPYHHVTLTVHTLKTNKAADSEEFVFGDNLEAILDILEADEDIEREFLEAVDEVKKDEVTCEFCNKKCKSIRGLKRHITMKHDKPIPTASEPIPRQQEEESSTNTSMTTDVLVVMVDDVKLKLLDNLIYNESKRDEIKAYSFNKPAEESEEFSVIKGICMFESWRTVVYNN</sequence>
<evidence type="ECO:0000259" key="2">
    <source>
        <dbReference type="PROSITE" id="PS00028"/>
    </source>
</evidence>
<keyword evidence="3" id="KW-1185">Reference proteome</keyword>
<dbReference type="OrthoDB" id="5972646at2759"/>
<reference evidence="4" key="1">
    <citation type="submission" date="2025-08" db="UniProtKB">
        <authorList>
            <consortium name="RefSeq"/>
        </authorList>
    </citation>
    <scope>IDENTIFICATION</scope>
    <source>
        <tissue evidence="4">Tentacle</tissue>
    </source>
</reference>
<feature type="domain" description="C2H2-type" evidence="2">
    <location>
        <begin position="96"/>
        <end position="117"/>
    </location>
</feature>
<dbReference type="KEGG" id="aten:116290505"/>
<dbReference type="Proteomes" id="UP000515163">
    <property type="component" value="Unplaced"/>
</dbReference>
<protein>
    <submittedName>
        <fullName evidence="4">Uncharacterized protein LOC116290505</fullName>
    </submittedName>
</protein>
<feature type="region of interest" description="Disordered" evidence="1">
    <location>
        <begin position="1"/>
        <end position="21"/>
    </location>
</feature>
<evidence type="ECO:0000256" key="1">
    <source>
        <dbReference type="SAM" id="MobiDB-lite"/>
    </source>
</evidence>
<feature type="region of interest" description="Disordered" evidence="1">
    <location>
        <begin position="119"/>
        <end position="140"/>
    </location>
</feature>
<feature type="compositionally biased region" description="Basic and acidic residues" evidence="1">
    <location>
        <begin position="1"/>
        <end position="18"/>
    </location>
</feature>
<accession>A0A6P8HEG4</accession>
<dbReference type="PROSITE" id="PS00028">
    <property type="entry name" value="ZINC_FINGER_C2H2_1"/>
    <property type="match status" value="1"/>
</dbReference>
<dbReference type="RefSeq" id="XP_031553408.1">
    <property type="nucleotide sequence ID" value="XM_031697548.1"/>
</dbReference>
<dbReference type="InParanoid" id="A0A6P8HEG4"/>
<proteinExistence type="predicted"/>
<evidence type="ECO:0000313" key="3">
    <source>
        <dbReference type="Proteomes" id="UP000515163"/>
    </source>
</evidence>